<accession>A0A0A9DM18</accession>
<proteinExistence type="predicted"/>
<dbReference type="EMBL" id="GBRH01211205">
    <property type="protein sequence ID" value="JAD86690.1"/>
    <property type="molecule type" value="Transcribed_RNA"/>
</dbReference>
<dbReference type="AlphaFoldDB" id="A0A0A9DM18"/>
<reference evidence="1" key="2">
    <citation type="journal article" date="2015" name="Data Brief">
        <title>Shoot transcriptome of the giant reed, Arundo donax.</title>
        <authorList>
            <person name="Barrero R.A."/>
            <person name="Guerrero F.D."/>
            <person name="Moolhuijzen P."/>
            <person name="Goolsby J.A."/>
            <person name="Tidwell J."/>
            <person name="Bellgard S.E."/>
            <person name="Bellgard M.I."/>
        </authorList>
    </citation>
    <scope>NUCLEOTIDE SEQUENCE</scope>
    <source>
        <tissue evidence="1">Shoot tissue taken approximately 20 cm above the soil surface</tissue>
    </source>
</reference>
<protein>
    <submittedName>
        <fullName evidence="1">Uncharacterized protein</fullName>
    </submittedName>
</protein>
<organism evidence="1">
    <name type="scientific">Arundo donax</name>
    <name type="common">Giant reed</name>
    <name type="synonym">Donax arundinaceus</name>
    <dbReference type="NCBI Taxonomy" id="35708"/>
    <lineage>
        <taxon>Eukaryota</taxon>
        <taxon>Viridiplantae</taxon>
        <taxon>Streptophyta</taxon>
        <taxon>Embryophyta</taxon>
        <taxon>Tracheophyta</taxon>
        <taxon>Spermatophyta</taxon>
        <taxon>Magnoliopsida</taxon>
        <taxon>Liliopsida</taxon>
        <taxon>Poales</taxon>
        <taxon>Poaceae</taxon>
        <taxon>PACMAD clade</taxon>
        <taxon>Arundinoideae</taxon>
        <taxon>Arundineae</taxon>
        <taxon>Arundo</taxon>
    </lineage>
</organism>
<name>A0A0A9DM18_ARUDO</name>
<reference evidence="1" key="1">
    <citation type="submission" date="2014-09" db="EMBL/GenBank/DDBJ databases">
        <authorList>
            <person name="Magalhaes I.L.F."/>
            <person name="Oliveira U."/>
            <person name="Santos F.R."/>
            <person name="Vidigal T.H.D.A."/>
            <person name="Brescovit A.D."/>
            <person name="Santos A.J."/>
        </authorList>
    </citation>
    <scope>NUCLEOTIDE SEQUENCE</scope>
    <source>
        <tissue evidence="1">Shoot tissue taken approximately 20 cm above the soil surface</tissue>
    </source>
</reference>
<sequence length="41" mass="4999">MRHREPVLTLDQKNCQRYFLSGYRLHNQRMFHSGVSKHLIT</sequence>
<evidence type="ECO:0000313" key="1">
    <source>
        <dbReference type="EMBL" id="JAD86690.1"/>
    </source>
</evidence>